<gene>
    <name evidence="2" type="ORF">FC91_GL001049</name>
</gene>
<dbReference type="Proteomes" id="UP000050949">
    <property type="component" value="Unassembled WGS sequence"/>
</dbReference>
<evidence type="ECO:0008006" key="4">
    <source>
        <dbReference type="Google" id="ProtNLM"/>
    </source>
</evidence>
<dbReference type="PROSITE" id="PS51257">
    <property type="entry name" value="PROKAR_LIPOPROTEIN"/>
    <property type="match status" value="1"/>
</dbReference>
<comment type="caution">
    <text evidence="2">The sequence shown here is derived from an EMBL/GenBank/DDBJ whole genome shotgun (WGS) entry which is preliminary data.</text>
</comment>
<dbReference type="EMBL" id="AZFW01000018">
    <property type="protein sequence ID" value="KRM29092.1"/>
    <property type="molecule type" value="Genomic_DNA"/>
</dbReference>
<organism evidence="2 3">
    <name type="scientific">Schleiferilactobacillus harbinensis DSM 16991</name>
    <dbReference type="NCBI Taxonomy" id="1122147"/>
    <lineage>
        <taxon>Bacteria</taxon>
        <taxon>Bacillati</taxon>
        <taxon>Bacillota</taxon>
        <taxon>Bacilli</taxon>
        <taxon>Lactobacillales</taxon>
        <taxon>Lactobacillaceae</taxon>
        <taxon>Schleiferilactobacillus</taxon>
    </lineage>
</organism>
<name>A0A0R1XL47_9LACO</name>
<dbReference type="AlphaFoldDB" id="A0A0R1XL47"/>
<sequence>MEEIILRRKWGWILALLGMVLVLASACSQPASMVGPVLKRADTTWYLYRGQGKSNVLLLQFNKADAVVKAVDAVGETAGENKLNSDFANPKYTADTTKNTVHIAAAQAINLTFQSGYTGTANGYAVSGYTVQYQGKPYRFVRLKNTKQKKTTANTGSSQNGGQSANGDTSSLANRLMGALVDVNTGAQPVADKAFVGTFTYRMFVGKNVGAGQIRVNANGTYQNAVTVLNTTKPEDADKAAVISYSLATGQLQSLYGKEYLNPKNLLTVDYTVHGQNQARRLAQRVTLWTNGKSGDNINLARARIENTNAQLIYYSKDYTPWPKEGLGPVQTGMAMSKADAAAPSIPTIYTNTLGAYRSIQKAPVQSNADFMQLIGAISDAHRQNVGQVAVDFTDMYGAGVKPTDYQAINKDGSKQALMQYVFVVSPAKVVEGASYIISTQSGDLLVFGLLGGKLYLLHQPDHDSATVTWMMMPDVDLTVPPLQIRLNPGI</sequence>
<evidence type="ECO:0000313" key="3">
    <source>
        <dbReference type="Proteomes" id="UP000050949"/>
    </source>
</evidence>
<dbReference type="eggNOG" id="ENOG50309QY">
    <property type="taxonomic scope" value="Bacteria"/>
</dbReference>
<evidence type="ECO:0000313" key="2">
    <source>
        <dbReference type="EMBL" id="KRM29092.1"/>
    </source>
</evidence>
<accession>A0A0R1XL47</accession>
<feature type="region of interest" description="Disordered" evidence="1">
    <location>
        <begin position="145"/>
        <end position="169"/>
    </location>
</feature>
<protein>
    <recommendedName>
        <fullName evidence="4">Lipoprotein</fullName>
    </recommendedName>
</protein>
<dbReference type="PATRIC" id="fig|1122147.4.peg.1087"/>
<evidence type="ECO:0000256" key="1">
    <source>
        <dbReference type="SAM" id="MobiDB-lite"/>
    </source>
</evidence>
<proteinExistence type="predicted"/>
<reference evidence="2 3" key="1">
    <citation type="journal article" date="2015" name="Genome Announc.">
        <title>Expanding the biotechnology potential of lactobacilli through comparative genomics of 213 strains and associated genera.</title>
        <authorList>
            <person name="Sun Z."/>
            <person name="Harris H.M."/>
            <person name="McCann A."/>
            <person name="Guo C."/>
            <person name="Argimon S."/>
            <person name="Zhang W."/>
            <person name="Yang X."/>
            <person name="Jeffery I.B."/>
            <person name="Cooney J.C."/>
            <person name="Kagawa T.F."/>
            <person name="Liu W."/>
            <person name="Song Y."/>
            <person name="Salvetti E."/>
            <person name="Wrobel A."/>
            <person name="Rasinkangas P."/>
            <person name="Parkhill J."/>
            <person name="Rea M.C."/>
            <person name="O'Sullivan O."/>
            <person name="Ritari J."/>
            <person name="Douillard F.P."/>
            <person name="Paul Ross R."/>
            <person name="Yang R."/>
            <person name="Briner A.E."/>
            <person name="Felis G.E."/>
            <person name="de Vos W.M."/>
            <person name="Barrangou R."/>
            <person name="Klaenhammer T.R."/>
            <person name="Caufield P.W."/>
            <person name="Cui Y."/>
            <person name="Zhang H."/>
            <person name="O'Toole P.W."/>
        </authorList>
    </citation>
    <scope>NUCLEOTIDE SEQUENCE [LARGE SCALE GENOMIC DNA]</scope>
    <source>
        <strain evidence="2 3">DSM 16991</strain>
    </source>
</reference>
<feature type="compositionally biased region" description="Low complexity" evidence="1">
    <location>
        <begin position="151"/>
        <end position="167"/>
    </location>
</feature>